<comment type="caution">
    <text evidence="2">The sequence shown here is derived from an EMBL/GenBank/DDBJ whole genome shotgun (WGS) entry which is preliminary data.</text>
</comment>
<evidence type="ECO:0008006" key="4">
    <source>
        <dbReference type="Google" id="ProtNLM"/>
    </source>
</evidence>
<dbReference type="Proteomes" id="UP001470230">
    <property type="component" value="Unassembled WGS sequence"/>
</dbReference>
<name>A0ABR2KK12_9EUKA</name>
<reference evidence="2 3" key="1">
    <citation type="submission" date="2024-04" db="EMBL/GenBank/DDBJ databases">
        <title>Tritrichomonas musculus Genome.</title>
        <authorList>
            <person name="Alves-Ferreira E."/>
            <person name="Grigg M."/>
            <person name="Lorenzi H."/>
            <person name="Galac M."/>
        </authorList>
    </citation>
    <scope>NUCLEOTIDE SEQUENCE [LARGE SCALE GENOMIC DNA]</scope>
    <source>
        <strain evidence="2 3">EAF2021</strain>
    </source>
</reference>
<feature type="region of interest" description="Disordered" evidence="1">
    <location>
        <begin position="281"/>
        <end position="354"/>
    </location>
</feature>
<protein>
    <recommendedName>
        <fullName evidence="4">UBA domain-containing protein</fullName>
    </recommendedName>
</protein>
<evidence type="ECO:0000313" key="2">
    <source>
        <dbReference type="EMBL" id="KAK8891472.1"/>
    </source>
</evidence>
<feature type="compositionally biased region" description="Low complexity" evidence="1">
    <location>
        <begin position="318"/>
        <end position="329"/>
    </location>
</feature>
<accession>A0ABR2KK12</accession>
<gene>
    <name evidence="2" type="ORF">M9Y10_028681</name>
</gene>
<dbReference type="InterPro" id="IPR009060">
    <property type="entry name" value="UBA-like_sf"/>
</dbReference>
<dbReference type="EMBL" id="JAPFFF010000004">
    <property type="protein sequence ID" value="KAK8891472.1"/>
    <property type="molecule type" value="Genomic_DNA"/>
</dbReference>
<dbReference type="SUPFAM" id="SSF46934">
    <property type="entry name" value="UBA-like"/>
    <property type="match status" value="1"/>
</dbReference>
<evidence type="ECO:0000313" key="3">
    <source>
        <dbReference type="Proteomes" id="UP001470230"/>
    </source>
</evidence>
<sequence length="417" mass="47255">MLKIQIESLIGDKYDLEINDGSTVGSALIELNKKHHVDTTKCYLCHEMKELENSSKITNDLISKDPKFVLYNFAQFPEKSFPRVDDAFGFTSSRYHDYYVREKPSGQNGSQMIYLSEDGNNIPEFISDGNDGSVHEIYIPAQELNDPQIIHQLEALIQTNRLSPNGLIQLLSSYGHASMLGNSGNDNNYSDSEEEDNGNTVNLPINVGENFDPEINNYNDNNYEEDHEDEIYDNDNYNENGIPYEFNVDPNINGENNIDFDDVEMVFDMMRNQQGNQIFDDGENHNAFFMDNDVIGDIPNNEEENENDPENGDENGDENNNNPDDPNNEPADDHFNADNNEDNNGNIDNNDNGEHQNILLNQMAMAGMAVQNVDLNEHDNEVIARITNYGYDPMMVVQVYLACDKDEEATTACLMSM</sequence>
<evidence type="ECO:0000256" key="1">
    <source>
        <dbReference type="SAM" id="MobiDB-lite"/>
    </source>
</evidence>
<keyword evidence="3" id="KW-1185">Reference proteome</keyword>
<organism evidence="2 3">
    <name type="scientific">Tritrichomonas musculus</name>
    <dbReference type="NCBI Taxonomy" id="1915356"/>
    <lineage>
        <taxon>Eukaryota</taxon>
        <taxon>Metamonada</taxon>
        <taxon>Parabasalia</taxon>
        <taxon>Tritrichomonadida</taxon>
        <taxon>Tritrichomonadidae</taxon>
        <taxon>Tritrichomonas</taxon>
    </lineage>
</organism>
<proteinExistence type="predicted"/>
<dbReference type="Gene3D" id="1.10.8.10">
    <property type="entry name" value="DNA helicase RuvA subunit, C-terminal domain"/>
    <property type="match status" value="1"/>
</dbReference>
<feature type="compositionally biased region" description="Acidic residues" evidence="1">
    <location>
        <begin position="300"/>
        <end position="317"/>
    </location>
</feature>